<dbReference type="InterPro" id="IPR036568">
    <property type="entry name" value="GGCT-like_sf"/>
</dbReference>
<evidence type="ECO:0000259" key="4">
    <source>
        <dbReference type="Pfam" id="PF06094"/>
    </source>
</evidence>
<dbReference type="PANTHER" id="PTHR31544:SF4">
    <property type="entry name" value="GAMMA-GLUTAMYLCYCLOTRANSFERASE-RELATED"/>
    <property type="match status" value="1"/>
</dbReference>
<dbReference type="VEuPathDB" id="FungiDB:FOC4_g10004133"/>
<protein>
    <recommendedName>
        <fullName evidence="3">Putative gamma-glutamylcyclotransferase</fullName>
    </recommendedName>
</protein>
<dbReference type="SUPFAM" id="SSF110857">
    <property type="entry name" value="Gamma-glutamyl cyclotransferase-like"/>
    <property type="match status" value="1"/>
</dbReference>
<accession>A0A2H3T6I0</accession>
<evidence type="ECO:0000256" key="3">
    <source>
        <dbReference type="ARBA" id="ARBA00030602"/>
    </source>
</evidence>
<dbReference type="PANTHER" id="PTHR31544">
    <property type="entry name" value="AIG2-LIKE PROTEIN D"/>
    <property type="match status" value="1"/>
</dbReference>
<dbReference type="InterPro" id="IPR009288">
    <property type="entry name" value="AIG2-like_dom"/>
</dbReference>
<dbReference type="AlphaFoldDB" id="A0A2H3T6I0"/>
<feature type="domain" description="Gamma-glutamylcyclotransferase AIG2-like" evidence="4">
    <location>
        <begin position="226"/>
        <end position="317"/>
    </location>
</feature>
<keyword evidence="2" id="KW-0808">Transferase</keyword>
<dbReference type="VEuPathDB" id="FungiDB:HZS61_009067"/>
<evidence type="ECO:0000256" key="1">
    <source>
        <dbReference type="ARBA" id="ARBA00008861"/>
    </source>
</evidence>
<dbReference type="InterPro" id="IPR013024">
    <property type="entry name" value="GGCT-like"/>
</dbReference>
<dbReference type="EMBL" id="FMJY01000004">
    <property type="protein sequence ID" value="SCO84338.1"/>
    <property type="molecule type" value="Genomic_DNA"/>
</dbReference>
<dbReference type="VEuPathDB" id="FungiDB:FOC1_g10002836"/>
<dbReference type="VEuPathDB" id="FungiDB:FOMG_16534"/>
<organism evidence="5 6">
    <name type="scientific">Fusarium oxysporum</name>
    <name type="common">Fusarium vascular wilt</name>
    <dbReference type="NCBI Taxonomy" id="5507"/>
    <lineage>
        <taxon>Eukaryota</taxon>
        <taxon>Fungi</taxon>
        <taxon>Dikarya</taxon>
        <taxon>Ascomycota</taxon>
        <taxon>Pezizomycotina</taxon>
        <taxon>Sordariomycetes</taxon>
        <taxon>Hypocreomycetidae</taxon>
        <taxon>Hypocreales</taxon>
        <taxon>Nectriaceae</taxon>
        <taxon>Fusarium</taxon>
        <taxon>Fusarium oxysporum species complex</taxon>
    </lineage>
</organism>
<name>A0A2H3T6I0_FUSOX</name>
<dbReference type="VEuPathDB" id="FungiDB:FOIG_16185"/>
<dbReference type="VEuPathDB" id="FungiDB:FOXG_15210"/>
<gene>
    <name evidence="5" type="ORF">FRV6_08465</name>
</gene>
<dbReference type="Pfam" id="PF06094">
    <property type="entry name" value="GGACT"/>
    <property type="match status" value="1"/>
</dbReference>
<dbReference type="CDD" id="cd06661">
    <property type="entry name" value="GGCT_like"/>
    <property type="match status" value="1"/>
</dbReference>
<dbReference type="GO" id="GO:0016740">
    <property type="term" value="F:transferase activity"/>
    <property type="evidence" value="ECO:0007669"/>
    <property type="project" value="UniProtKB-KW"/>
</dbReference>
<proteinExistence type="inferred from homology"/>
<dbReference type="OrthoDB" id="3262926at2759"/>
<comment type="similarity">
    <text evidence="1">Belongs to the gamma-glutamylcyclotransferase family.</text>
</comment>
<dbReference type="InterPro" id="IPR045038">
    <property type="entry name" value="AIG2-like"/>
</dbReference>
<reference evidence="6" key="1">
    <citation type="submission" date="2016-09" db="EMBL/GenBank/DDBJ databases">
        <authorList>
            <person name="Guldener U."/>
        </authorList>
    </citation>
    <scope>NUCLEOTIDE SEQUENCE [LARGE SCALE GENOMIC DNA]</scope>
    <source>
        <strain evidence="6">V64-1</strain>
    </source>
</reference>
<dbReference type="Gene3D" id="3.10.490.10">
    <property type="entry name" value="Gamma-glutamyl cyclotransferase-like"/>
    <property type="match status" value="1"/>
</dbReference>
<evidence type="ECO:0000313" key="5">
    <source>
        <dbReference type="EMBL" id="SCO84338.1"/>
    </source>
</evidence>
<evidence type="ECO:0000256" key="2">
    <source>
        <dbReference type="ARBA" id="ARBA00022679"/>
    </source>
</evidence>
<dbReference type="VEuPathDB" id="FungiDB:FOZG_06228"/>
<dbReference type="VEuPathDB" id="FungiDB:FOMG_16535"/>
<sequence length="331" mass="37497">MDLFDELEAMAQAASVSQDDDDIPESAIARWQKLFGYSAAMAERKITEHRNDPLRFTVSEDHWTVLRDCMEAEGHDHESYEHSRIRISRDAINQRQEMTMKEKRRLRASTVLVKLEGPLHSVQAVIQAAGKSSADSTQVLAATELSGQPSSFSKINGIDKLVIERWLRENPYPGFTPIFIRDLNAPKDLSSTSFHPTLGLDTTLPQYRLGSDEIPRPAQKEYLVWYFFYGTLADPSVLTKLLGSDSQAEYYAAKIRGGALKTWGRYIALVDDPSRTNLIHGKALLVQTREEEERLQAYETHLYEAVRCSIEMGSEEAANGLTFRFITDMMD</sequence>
<evidence type="ECO:0000313" key="6">
    <source>
        <dbReference type="Proteomes" id="UP000219369"/>
    </source>
</evidence>
<dbReference type="Proteomes" id="UP000219369">
    <property type="component" value="Unassembled WGS sequence"/>
</dbReference>